<protein>
    <recommendedName>
        <fullName evidence="1">Retroviral nucleocapsid Gag protein p24 C-terminal domain-containing protein</fullName>
    </recommendedName>
</protein>
<dbReference type="EMBL" id="SWJQ01001647">
    <property type="protein sequence ID" value="TRZ07728.1"/>
    <property type="molecule type" value="Genomic_DNA"/>
</dbReference>
<dbReference type="InterPro" id="IPR008916">
    <property type="entry name" value="Retrov_capsid_C"/>
</dbReference>
<keyword evidence="3" id="KW-1185">Reference proteome</keyword>
<dbReference type="Gene3D" id="1.10.1200.30">
    <property type="match status" value="1"/>
</dbReference>
<reference evidence="2" key="1">
    <citation type="submission" date="2019-04" db="EMBL/GenBank/DDBJ databases">
        <title>Genome assembly of Zosterops borbonicus 15179.</title>
        <authorList>
            <person name="Leroy T."/>
            <person name="Anselmetti Y."/>
            <person name="Tilak M.-K."/>
            <person name="Nabholz B."/>
        </authorList>
    </citation>
    <scope>NUCLEOTIDE SEQUENCE</scope>
    <source>
        <strain evidence="2">HGM_15179</strain>
        <tissue evidence="2">Muscle</tissue>
    </source>
</reference>
<comment type="caution">
    <text evidence="2">The sequence shown here is derived from an EMBL/GenBank/DDBJ whole genome shotgun (WGS) entry which is preliminary data.</text>
</comment>
<name>A0A8K1D8V8_9PASS</name>
<dbReference type="Proteomes" id="UP000796761">
    <property type="component" value="Unassembled WGS sequence"/>
</dbReference>
<organism evidence="2 3">
    <name type="scientific">Zosterops borbonicus</name>
    <dbReference type="NCBI Taxonomy" id="364589"/>
    <lineage>
        <taxon>Eukaryota</taxon>
        <taxon>Metazoa</taxon>
        <taxon>Chordata</taxon>
        <taxon>Craniata</taxon>
        <taxon>Vertebrata</taxon>
        <taxon>Euteleostomi</taxon>
        <taxon>Archelosauria</taxon>
        <taxon>Archosauria</taxon>
        <taxon>Dinosauria</taxon>
        <taxon>Saurischia</taxon>
        <taxon>Theropoda</taxon>
        <taxon>Coelurosauria</taxon>
        <taxon>Aves</taxon>
        <taxon>Neognathae</taxon>
        <taxon>Neoaves</taxon>
        <taxon>Telluraves</taxon>
        <taxon>Australaves</taxon>
        <taxon>Passeriformes</taxon>
        <taxon>Sylvioidea</taxon>
        <taxon>Zosteropidae</taxon>
        <taxon>Zosterops</taxon>
    </lineage>
</organism>
<dbReference type="Pfam" id="PF19317">
    <property type="entry name" value="Gag_p24_C"/>
    <property type="match status" value="1"/>
</dbReference>
<accession>A0A8K1D8V8</accession>
<dbReference type="SUPFAM" id="SSF47353">
    <property type="entry name" value="Retrovirus capsid dimerization domain-like"/>
    <property type="match status" value="1"/>
</dbReference>
<evidence type="ECO:0000313" key="3">
    <source>
        <dbReference type="Proteomes" id="UP000796761"/>
    </source>
</evidence>
<evidence type="ECO:0000259" key="1">
    <source>
        <dbReference type="Pfam" id="PF19317"/>
    </source>
</evidence>
<dbReference type="InterPro" id="IPR045345">
    <property type="entry name" value="Gag_p24_C"/>
</dbReference>
<proteinExistence type="predicted"/>
<feature type="domain" description="Retroviral nucleocapsid Gag protein p24 C-terminal" evidence="1">
    <location>
        <begin position="8"/>
        <end position="62"/>
    </location>
</feature>
<dbReference type="AlphaFoldDB" id="A0A8K1D8V8"/>
<evidence type="ECO:0000313" key="2">
    <source>
        <dbReference type="EMBL" id="TRZ07728.1"/>
    </source>
</evidence>
<sequence length="127" mass="14012">MPTKDPRQSYISIKQSPSEPFLDFINRLRAEVGSQIEDQDLQQKMILEVAQSNANEVYKRIILGIPVDPPPTLDLLSETCMKRAIMDPADQRKGPRLRGWIAALATILPQPPVAGGSNDSSVGGRDM</sequence>
<gene>
    <name evidence="2" type="ORF">HGM15179_019379</name>
</gene>
<dbReference type="OrthoDB" id="9398474at2759"/>